<evidence type="ECO:0000313" key="6">
    <source>
        <dbReference type="Proteomes" id="UP000199473"/>
    </source>
</evidence>
<dbReference type="FunFam" id="3.30.1490.20:FF:000020">
    <property type="entry name" value="Protein lysine acetyltransferase"/>
    <property type="match status" value="1"/>
</dbReference>
<dbReference type="OrthoDB" id="9807426at2"/>
<dbReference type="PROSITE" id="PS50975">
    <property type="entry name" value="ATP_GRASP"/>
    <property type="match status" value="1"/>
</dbReference>
<comment type="similarity">
    <text evidence="2">In the N-terminal section; belongs to the acetate CoA ligase alpha subunit family.</text>
</comment>
<keyword evidence="1" id="KW-0816">Tricarboxylic acid cycle</keyword>
<dbReference type="SMART" id="SM00881">
    <property type="entry name" value="CoA_binding"/>
    <property type="match status" value="1"/>
</dbReference>
<dbReference type="GO" id="GO:0005524">
    <property type="term" value="F:ATP binding"/>
    <property type="evidence" value="ECO:0007669"/>
    <property type="project" value="UniProtKB-UniRule"/>
</dbReference>
<dbReference type="PANTHER" id="PTHR42793">
    <property type="entry name" value="COA BINDING DOMAIN CONTAINING PROTEIN"/>
    <property type="match status" value="1"/>
</dbReference>
<keyword evidence="3" id="KW-0547">Nucleotide-binding</keyword>
<evidence type="ECO:0000313" key="5">
    <source>
        <dbReference type="EMBL" id="SFK22270.1"/>
    </source>
</evidence>
<dbReference type="GO" id="GO:0046872">
    <property type="term" value="F:metal ion binding"/>
    <property type="evidence" value="ECO:0007669"/>
    <property type="project" value="InterPro"/>
</dbReference>
<dbReference type="InterPro" id="IPR013815">
    <property type="entry name" value="ATP_grasp_subdomain_1"/>
</dbReference>
<accession>A0A1I3XRW4</accession>
<dbReference type="InterPro" id="IPR036291">
    <property type="entry name" value="NAD(P)-bd_dom_sf"/>
</dbReference>
<name>A0A1I3XRW4_9PROT</name>
<dbReference type="SUPFAM" id="SSF51735">
    <property type="entry name" value="NAD(P)-binding Rossmann-fold domains"/>
    <property type="match status" value="1"/>
</dbReference>
<sequence>MDVIGAGLEAILQPRSIAIIGASQDPTKIGGRPVELLRRFGFPGAIYPVNPRAAEVQGLRAYPSITDLPEAPDLAIVAVAAEAAPDALEACAAKGVKGAVIFSSGFAELGAAGEALQARLRATAKRTGLRVLGPNCLGAVSIAERSIATFSIVLEGSLPPAGPIGIASQSGNLGSYTALLARERGIGISRFLTTGNECDVDIADAIAWLARDDATKVILCVLETCRDAPRLVAALEEARQAGKPVIVLKIGASEAGQAAAASHTGALAGSDAVFDAVFRRAGAVRVYSVEQMLDLGHAASVLGTRLPQGRRTMLLTASGGFGVLLADAASAAGLSLPMPSPETQRRILAAVPYASPRNPVDATAQMSSRPEILEAILAAILEDDNCDALLLLLSSSLYLPRLRSVYMPTLRAVRDKHPEKVVMLAVHGPADAVRELTAMGFAVVDGVGPSAQALAGLCALAAARDLPPPPPALPPAPPLDRGMIASEAGAKSVLAAAGLPVLPERVVGSAAEAASAAVAMEFPVVLKIVSPDLPHKTEVGGVVLDLRDAASVAEAHDAMLARVRARAPTARIEGVLVSPMVSGGVEMIIGTKLDPIFGPVVLVGLGGIFAEVMQDVAVRPAPVEEAEALAMLRSLKAFPVLDGARGRPKADLGAAARAIAALSRFAAQHAADVAEIDINPLLLRPEGQGAVALDALIVPTSERPA</sequence>
<evidence type="ECO:0000256" key="2">
    <source>
        <dbReference type="ARBA" id="ARBA00060888"/>
    </source>
</evidence>
<dbReference type="RefSeq" id="WP_092955239.1">
    <property type="nucleotide sequence ID" value="NZ_FOSQ01000001.1"/>
</dbReference>
<dbReference type="Gene3D" id="3.30.470.20">
    <property type="entry name" value="ATP-grasp fold, B domain"/>
    <property type="match status" value="1"/>
</dbReference>
<dbReference type="Gene3D" id="3.40.50.720">
    <property type="entry name" value="NAD(P)-binding Rossmann-like Domain"/>
    <property type="match status" value="1"/>
</dbReference>
<gene>
    <name evidence="5" type="ORF">SAMN02745775_101595</name>
</gene>
<organism evidence="5 6">
    <name type="scientific">Falsiroseomonas stagni DSM 19981</name>
    <dbReference type="NCBI Taxonomy" id="1123062"/>
    <lineage>
        <taxon>Bacteria</taxon>
        <taxon>Pseudomonadati</taxon>
        <taxon>Pseudomonadota</taxon>
        <taxon>Alphaproteobacteria</taxon>
        <taxon>Acetobacterales</taxon>
        <taxon>Roseomonadaceae</taxon>
        <taxon>Falsiroseomonas</taxon>
    </lineage>
</organism>
<dbReference type="GO" id="GO:0006099">
    <property type="term" value="P:tricarboxylic acid cycle"/>
    <property type="evidence" value="ECO:0007669"/>
    <property type="project" value="UniProtKB-KW"/>
</dbReference>
<feature type="domain" description="ATP-grasp" evidence="4">
    <location>
        <begin position="491"/>
        <end position="527"/>
    </location>
</feature>
<dbReference type="InterPro" id="IPR003781">
    <property type="entry name" value="CoA-bd"/>
</dbReference>
<evidence type="ECO:0000256" key="1">
    <source>
        <dbReference type="ARBA" id="ARBA00022532"/>
    </source>
</evidence>
<dbReference type="EMBL" id="FOSQ01000001">
    <property type="protein sequence ID" value="SFK22270.1"/>
    <property type="molecule type" value="Genomic_DNA"/>
</dbReference>
<dbReference type="STRING" id="1123062.SAMN02745775_101595"/>
<dbReference type="Pfam" id="PF13607">
    <property type="entry name" value="Succ_CoA_lig"/>
    <property type="match status" value="1"/>
</dbReference>
<dbReference type="InterPro" id="IPR011761">
    <property type="entry name" value="ATP-grasp"/>
</dbReference>
<protein>
    <submittedName>
        <fullName evidence="5">Acyl-CoA synthetase (NDP forming)</fullName>
    </submittedName>
</protein>
<dbReference type="InterPro" id="IPR016102">
    <property type="entry name" value="Succinyl-CoA_synth-like"/>
</dbReference>
<dbReference type="InterPro" id="IPR032875">
    <property type="entry name" value="Succ_CoA_lig_flav_dom"/>
</dbReference>
<dbReference type="Proteomes" id="UP000199473">
    <property type="component" value="Unassembled WGS sequence"/>
</dbReference>
<dbReference type="AlphaFoldDB" id="A0A1I3XRW4"/>
<reference evidence="5 6" key="1">
    <citation type="submission" date="2016-10" db="EMBL/GenBank/DDBJ databases">
        <authorList>
            <person name="de Groot N.N."/>
        </authorList>
    </citation>
    <scope>NUCLEOTIDE SEQUENCE [LARGE SCALE GENOMIC DNA]</scope>
    <source>
        <strain evidence="5 6">DSM 19981</strain>
    </source>
</reference>
<dbReference type="Pfam" id="PF13380">
    <property type="entry name" value="CoA_binding_2"/>
    <property type="match status" value="1"/>
</dbReference>
<keyword evidence="3" id="KW-0067">ATP-binding</keyword>
<dbReference type="Gene3D" id="3.40.50.261">
    <property type="entry name" value="Succinyl-CoA synthetase domains"/>
    <property type="match status" value="2"/>
</dbReference>
<dbReference type="PANTHER" id="PTHR42793:SF4">
    <property type="entry name" value="BLL6376 PROTEIN"/>
    <property type="match status" value="1"/>
</dbReference>
<keyword evidence="6" id="KW-1185">Reference proteome</keyword>
<dbReference type="Gene3D" id="3.30.1490.20">
    <property type="entry name" value="ATP-grasp fold, A domain"/>
    <property type="match status" value="1"/>
</dbReference>
<dbReference type="SUPFAM" id="SSF52210">
    <property type="entry name" value="Succinyl-CoA synthetase domains"/>
    <property type="match status" value="2"/>
</dbReference>
<dbReference type="SUPFAM" id="SSF56059">
    <property type="entry name" value="Glutathione synthetase ATP-binding domain-like"/>
    <property type="match status" value="1"/>
</dbReference>
<proteinExistence type="inferred from homology"/>
<dbReference type="Pfam" id="PF13549">
    <property type="entry name" value="ATP-grasp_5"/>
    <property type="match status" value="1"/>
</dbReference>
<evidence type="ECO:0000256" key="3">
    <source>
        <dbReference type="PROSITE-ProRule" id="PRU00409"/>
    </source>
</evidence>
<evidence type="ECO:0000259" key="4">
    <source>
        <dbReference type="PROSITE" id="PS50975"/>
    </source>
</evidence>